<comment type="caution">
    <text evidence="2">The sequence shown here is derived from an EMBL/GenBank/DDBJ whole genome shotgun (WGS) entry which is preliminary data.</text>
</comment>
<evidence type="ECO:0000256" key="1">
    <source>
        <dbReference type="SAM" id="Phobius"/>
    </source>
</evidence>
<evidence type="ECO:0000313" key="2">
    <source>
        <dbReference type="EMBL" id="RFU71461.1"/>
    </source>
</evidence>
<sequence length="141" mass="16426">MGQNYENHRKVDPIFHFGIVFLGLISLILSIVFFFQHLSSQWLLSVIVLGFALMFLLIAVKLRGYALLLQDRIIRNEENFRYYRLTGNTLDSMLSSKQVIALRFAGDEEYLELVERAKSENLSPGDIKKAIREWKADHHRV</sequence>
<keyword evidence="3" id="KW-1185">Reference proteome</keyword>
<dbReference type="EMBL" id="QVTE01000003">
    <property type="protein sequence ID" value="RFU71461.1"/>
    <property type="molecule type" value="Genomic_DNA"/>
</dbReference>
<protein>
    <submittedName>
        <fullName evidence="2">Uncharacterized protein</fullName>
    </submittedName>
</protein>
<dbReference type="AlphaFoldDB" id="A0A372LTC0"/>
<dbReference type="OrthoDB" id="765463at2"/>
<keyword evidence="1" id="KW-0472">Membrane</keyword>
<evidence type="ECO:0000313" key="3">
    <source>
        <dbReference type="Proteomes" id="UP000264541"/>
    </source>
</evidence>
<feature type="transmembrane region" description="Helical" evidence="1">
    <location>
        <begin position="42"/>
        <end position="62"/>
    </location>
</feature>
<reference evidence="2 3" key="1">
    <citation type="submission" date="2018-08" db="EMBL/GenBank/DDBJ databases">
        <title>Bacillus chawlae sp. nov., Bacillus glennii sp. nov., and Bacillus saganii sp. nov. Isolated from the Vehicle Assembly Building at Kennedy Space Center where the Viking Spacecraft were Assembled.</title>
        <authorList>
            <person name="Seuylemezian A."/>
            <person name="Vaishampayan P."/>
        </authorList>
    </citation>
    <scope>NUCLEOTIDE SEQUENCE [LARGE SCALE GENOMIC DNA]</scope>
    <source>
        <strain evidence="2 3">V47-23a</strain>
    </source>
</reference>
<dbReference type="Proteomes" id="UP000264541">
    <property type="component" value="Unassembled WGS sequence"/>
</dbReference>
<gene>
    <name evidence="2" type="ORF">D0469_01065</name>
</gene>
<dbReference type="Pfam" id="PF20136">
    <property type="entry name" value="DUF6526"/>
    <property type="match status" value="1"/>
</dbReference>
<organism evidence="2 3">
    <name type="scientific">Peribacillus saganii</name>
    <dbReference type="NCBI Taxonomy" id="2303992"/>
    <lineage>
        <taxon>Bacteria</taxon>
        <taxon>Bacillati</taxon>
        <taxon>Bacillota</taxon>
        <taxon>Bacilli</taxon>
        <taxon>Bacillales</taxon>
        <taxon>Bacillaceae</taxon>
        <taxon>Peribacillus</taxon>
    </lineage>
</organism>
<keyword evidence="1" id="KW-0812">Transmembrane</keyword>
<accession>A0A372LTC0</accession>
<feature type="transmembrane region" description="Helical" evidence="1">
    <location>
        <begin position="14"/>
        <end position="36"/>
    </location>
</feature>
<keyword evidence="1" id="KW-1133">Transmembrane helix</keyword>
<proteinExistence type="predicted"/>
<dbReference type="RefSeq" id="WP_117324813.1">
    <property type="nucleotide sequence ID" value="NZ_QVTE01000003.1"/>
</dbReference>
<dbReference type="InterPro" id="IPR045385">
    <property type="entry name" value="DUF6526"/>
</dbReference>
<name>A0A372LTC0_9BACI</name>